<evidence type="ECO:0000256" key="2">
    <source>
        <dbReference type="ARBA" id="ARBA00012720"/>
    </source>
</evidence>
<dbReference type="Proteomes" id="UP000824073">
    <property type="component" value="Unassembled WGS sequence"/>
</dbReference>
<dbReference type="InterPro" id="IPR023170">
    <property type="entry name" value="HhH_base_excis_C"/>
</dbReference>
<dbReference type="PANTHER" id="PTHR10242">
    <property type="entry name" value="8-OXOGUANINE DNA GLYCOSYLASE"/>
    <property type="match status" value="1"/>
</dbReference>
<dbReference type="Gene3D" id="1.10.340.30">
    <property type="entry name" value="Hypothetical protein, domain 2"/>
    <property type="match status" value="1"/>
</dbReference>
<keyword evidence="4" id="KW-0378">Hydrolase</keyword>
<dbReference type="Gene3D" id="3.30.310.260">
    <property type="match status" value="1"/>
</dbReference>
<dbReference type="SUPFAM" id="SSF48150">
    <property type="entry name" value="DNA-glycosylase"/>
    <property type="match status" value="1"/>
</dbReference>
<dbReference type="InterPro" id="IPR012904">
    <property type="entry name" value="OGG_N"/>
</dbReference>
<keyword evidence="6" id="KW-0456">Lyase</keyword>
<comment type="catalytic activity">
    <reaction evidence="9">
        <text>2'-deoxyribonucleotide-(2'-deoxyribose 5'-phosphate)-2'-deoxyribonucleotide-DNA = a 3'-end 2'-deoxyribonucleotide-(2,3-dehydro-2,3-deoxyribose 5'-phosphate)-DNA + a 5'-end 5'-phospho-2'-deoxyribonucleoside-DNA + H(+)</text>
        <dbReference type="Rhea" id="RHEA:66592"/>
        <dbReference type="Rhea" id="RHEA-COMP:13180"/>
        <dbReference type="Rhea" id="RHEA-COMP:16897"/>
        <dbReference type="Rhea" id="RHEA-COMP:17067"/>
        <dbReference type="ChEBI" id="CHEBI:15378"/>
        <dbReference type="ChEBI" id="CHEBI:136412"/>
        <dbReference type="ChEBI" id="CHEBI:157695"/>
        <dbReference type="ChEBI" id="CHEBI:167181"/>
        <dbReference type="EC" id="4.2.99.18"/>
    </reaction>
</comment>
<organism evidence="11 12">
    <name type="scientific">Candidatus Ventrousia excrementavium</name>
    <dbReference type="NCBI Taxonomy" id="2840961"/>
    <lineage>
        <taxon>Bacteria</taxon>
        <taxon>Bacillati</taxon>
        <taxon>Bacillota</taxon>
        <taxon>Clostridia</taxon>
        <taxon>Eubacteriales</taxon>
        <taxon>Clostridiaceae</taxon>
        <taxon>Clostridiaceae incertae sedis</taxon>
        <taxon>Candidatus Ventrousia</taxon>
    </lineage>
</organism>
<dbReference type="AlphaFoldDB" id="A0A9D1LLV7"/>
<keyword evidence="7" id="KW-0511">Multifunctional enzyme</keyword>
<dbReference type="Pfam" id="PF00730">
    <property type="entry name" value="HhH-GPD"/>
    <property type="match status" value="1"/>
</dbReference>
<dbReference type="EC" id="4.2.99.18" evidence="2"/>
<dbReference type="GO" id="GO:0006289">
    <property type="term" value="P:nucleotide-excision repair"/>
    <property type="evidence" value="ECO:0007669"/>
    <property type="project" value="InterPro"/>
</dbReference>
<evidence type="ECO:0000256" key="1">
    <source>
        <dbReference type="ARBA" id="ARBA00010679"/>
    </source>
</evidence>
<dbReference type="GO" id="GO:0003684">
    <property type="term" value="F:damaged DNA binding"/>
    <property type="evidence" value="ECO:0007669"/>
    <property type="project" value="InterPro"/>
</dbReference>
<feature type="domain" description="HhH-GPD" evidence="10">
    <location>
        <begin position="120"/>
        <end position="272"/>
    </location>
</feature>
<dbReference type="GO" id="GO:0008534">
    <property type="term" value="F:oxidized purine nucleobase lesion DNA N-glycosylase activity"/>
    <property type="evidence" value="ECO:0007669"/>
    <property type="project" value="InterPro"/>
</dbReference>
<gene>
    <name evidence="11" type="ORF">IAB67_08140</name>
</gene>
<dbReference type="InterPro" id="IPR052054">
    <property type="entry name" value="Oxidative_DNA_repair_enzyme"/>
</dbReference>
<reference evidence="11" key="2">
    <citation type="journal article" date="2021" name="PeerJ">
        <title>Extensive microbial diversity within the chicken gut microbiome revealed by metagenomics and culture.</title>
        <authorList>
            <person name="Gilroy R."/>
            <person name="Ravi A."/>
            <person name="Getino M."/>
            <person name="Pursley I."/>
            <person name="Horton D.L."/>
            <person name="Alikhan N.F."/>
            <person name="Baker D."/>
            <person name="Gharbi K."/>
            <person name="Hall N."/>
            <person name="Watson M."/>
            <person name="Adriaenssens E.M."/>
            <person name="Foster-Nyarko E."/>
            <person name="Jarju S."/>
            <person name="Secka A."/>
            <person name="Antonio M."/>
            <person name="Oren A."/>
            <person name="Chaudhuri R.R."/>
            <person name="La Ragione R."/>
            <person name="Hildebrand F."/>
            <person name="Pallen M.J."/>
        </authorList>
    </citation>
    <scope>NUCLEOTIDE SEQUENCE</scope>
    <source>
        <strain evidence="11">CHK191-8634</strain>
    </source>
</reference>
<sequence length="282" mass="32025">MVVVEHPQSMEIREIGAFSPEHTFECGQCFRFTPHPKGGYAGVAFGRFLHLWYENDALFLQTTRNDFEQYWRTYLDLDRDYNVIDRILCGDPLLKQAVDFGRGLRVLAQEPWEALCTFILSQCCNIPRIRAMTETLCRLFGTPVSNTDEQQLYAFPEPQTLAECTEADLAPVRAGYRARYVLSAARRVAGGFDLDALRSLTTEQARKQLMELDGVGRKVADCVLLFGLQKLDAFPVDTWMKKASGLWTSGFPTHLFGETAGIAQQYIFYYVRSQKSSGQAQK</sequence>
<dbReference type="Gene3D" id="1.10.1670.10">
    <property type="entry name" value="Helix-hairpin-Helix base-excision DNA repair enzymes (C-terminal)"/>
    <property type="match status" value="1"/>
</dbReference>
<evidence type="ECO:0000259" key="10">
    <source>
        <dbReference type="SMART" id="SM00478"/>
    </source>
</evidence>
<keyword evidence="3" id="KW-0227">DNA damage</keyword>
<dbReference type="Pfam" id="PF07934">
    <property type="entry name" value="OGG_N"/>
    <property type="match status" value="1"/>
</dbReference>
<keyword evidence="5" id="KW-0234">DNA repair</keyword>
<dbReference type="EMBL" id="DVMR01000061">
    <property type="protein sequence ID" value="HIU44247.1"/>
    <property type="molecule type" value="Genomic_DNA"/>
</dbReference>
<evidence type="ECO:0000256" key="5">
    <source>
        <dbReference type="ARBA" id="ARBA00023204"/>
    </source>
</evidence>
<evidence type="ECO:0000256" key="3">
    <source>
        <dbReference type="ARBA" id="ARBA00022763"/>
    </source>
</evidence>
<dbReference type="CDD" id="cd00056">
    <property type="entry name" value="ENDO3c"/>
    <property type="match status" value="1"/>
</dbReference>
<evidence type="ECO:0000256" key="4">
    <source>
        <dbReference type="ARBA" id="ARBA00022801"/>
    </source>
</evidence>
<evidence type="ECO:0000256" key="8">
    <source>
        <dbReference type="ARBA" id="ARBA00023295"/>
    </source>
</evidence>
<dbReference type="InterPro" id="IPR003265">
    <property type="entry name" value="HhH-GPD_domain"/>
</dbReference>
<accession>A0A9D1LLV7</accession>
<evidence type="ECO:0000313" key="12">
    <source>
        <dbReference type="Proteomes" id="UP000824073"/>
    </source>
</evidence>
<reference evidence="11" key="1">
    <citation type="submission" date="2020-10" db="EMBL/GenBank/DDBJ databases">
        <authorList>
            <person name="Gilroy R."/>
        </authorList>
    </citation>
    <scope>NUCLEOTIDE SEQUENCE</scope>
    <source>
        <strain evidence="11">CHK191-8634</strain>
    </source>
</reference>
<evidence type="ECO:0000256" key="6">
    <source>
        <dbReference type="ARBA" id="ARBA00023239"/>
    </source>
</evidence>
<dbReference type="InterPro" id="IPR011257">
    <property type="entry name" value="DNA_glycosylase"/>
</dbReference>
<keyword evidence="8" id="KW-0326">Glycosidase</keyword>
<dbReference type="SUPFAM" id="SSF55945">
    <property type="entry name" value="TATA-box binding protein-like"/>
    <property type="match status" value="1"/>
</dbReference>
<protein>
    <recommendedName>
        <fullName evidence="2">DNA-(apurinic or apyrimidinic site) lyase</fullName>
        <ecNumber evidence="2">4.2.99.18</ecNumber>
    </recommendedName>
</protein>
<comment type="caution">
    <text evidence="11">The sequence shown here is derived from an EMBL/GenBank/DDBJ whole genome shotgun (WGS) entry which is preliminary data.</text>
</comment>
<evidence type="ECO:0000256" key="9">
    <source>
        <dbReference type="ARBA" id="ARBA00044632"/>
    </source>
</evidence>
<comment type="similarity">
    <text evidence="1">Belongs to the type-1 OGG1 family.</text>
</comment>
<dbReference type="PANTHER" id="PTHR10242:SF2">
    <property type="entry name" value="N-GLYCOSYLASE_DNA LYASE"/>
    <property type="match status" value="1"/>
</dbReference>
<dbReference type="GO" id="GO:0140078">
    <property type="term" value="F:class I DNA-(apurinic or apyrimidinic site) endonuclease activity"/>
    <property type="evidence" value="ECO:0007669"/>
    <property type="project" value="UniProtKB-EC"/>
</dbReference>
<dbReference type="SMART" id="SM00478">
    <property type="entry name" value="ENDO3c"/>
    <property type="match status" value="1"/>
</dbReference>
<proteinExistence type="inferred from homology"/>
<evidence type="ECO:0000313" key="11">
    <source>
        <dbReference type="EMBL" id="HIU44247.1"/>
    </source>
</evidence>
<evidence type="ECO:0000256" key="7">
    <source>
        <dbReference type="ARBA" id="ARBA00023268"/>
    </source>
</evidence>
<name>A0A9D1LLV7_9CLOT</name>
<dbReference type="GO" id="GO:0006284">
    <property type="term" value="P:base-excision repair"/>
    <property type="evidence" value="ECO:0007669"/>
    <property type="project" value="InterPro"/>
</dbReference>